<dbReference type="InterPro" id="IPR011051">
    <property type="entry name" value="RmlC_Cupin_sf"/>
</dbReference>
<dbReference type="SUPFAM" id="SSF51182">
    <property type="entry name" value="RmlC-like cupins"/>
    <property type="match status" value="1"/>
</dbReference>
<organism evidence="3 4">
    <name type="scientific">Bradyrhizobium uaiense</name>
    <dbReference type="NCBI Taxonomy" id="2594946"/>
    <lineage>
        <taxon>Bacteria</taxon>
        <taxon>Pseudomonadati</taxon>
        <taxon>Pseudomonadota</taxon>
        <taxon>Alphaproteobacteria</taxon>
        <taxon>Hyphomicrobiales</taxon>
        <taxon>Nitrobacteraceae</taxon>
        <taxon>Bradyrhizobium</taxon>
    </lineage>
</organism>
<evidence type="ECO:0000313" key="3">
    <source>
        <dbReference type="EMBL" id="NEV01763.1"/>
    </source>
</evidence>
<dbReference type="PANTHER" id="PTHR38599">
    <property type="entry name" value="CUPIN DOMAIN PROTEIN (AFU_ORTHOLOGUE AFUA_3G13620)"/>
    <property type="match status" value="1"/>
</dbReference>
<dbReference type="InterPro" id="IPR014710">
    <property type="entry name" value="RmlC-like_jellyroll"/>
</dbReference>
<feature type="domain" description="Cupin type-2" evidence="2">
    <location>
        <begin position="50"/>
        <end position="123"/>
    </location>
</feature>
<feature type="signal peptide" evidence="1">
    <location>
        <begin position="1"/>
        <end position="23"/>
    </location>
</feature>
<proteinExistence type="predicted"/>
<gene>
    <name evidence="3" type="ORF">FNJ47_39860</name>
</gene>
<dbReference type="PANTHER" id="PTHR38599:SF1">
    <property type="entry name" value="CUPIN DOMAIN PROTEIN (AFU_ORTHOLOGUE AFUA_3G13620)"/>
    <property type="match status" value="1"/>
</dbReference>
<accession>A0A6P1BVW7</accession>
<keyword evidence="4" id="KW-1185">Reference proteome</keyword>
<dbReference type="Pfam" id="PF07883">
    <property type="entry name" value="Cupin_2"/>
    <property type="match status" value="1"/>
</dbReference>
<dbReference type="Proteomes" id="UP000468531">
    <property type="component" value="Unassembled WGS sequence"/>
</dbReference>
<feature type="chain" id="PRO_5026982879" evidence="1">
    <location>
        <begin position="24"/>
        <end position="141"/>
    </location>
</feature>
<keyword evidence="1" id="KW-0732">Signal</keyword>
<dbReference type="RefSeq" id="WP_163161358.1">
    <property type="nucleotide sequence ID" value="NZ_VKHP01000271.1"/>
</dbReference>
<dbReference type="CDD" id="cd02234">
    <property type="entry name" value="cupin_BLR7677-like"/>
    <property type="match status" value="1"/>
</dbReference>
<name>A0A6P1BVW7_9BRAD</name>
<evidence type="ECO:0000256" key="1">
    <source>
        <dbReference type="SAM" id="SignalP"/>
    </source>
</evidence>
<dbReference type="InterPro" id="IPR013096">
    <property type="entry name" value="Cupin_2"/>
</dbReference>
<sequence>MQIPSILAACAALAIAAATPAPAHETGSTVTPTFQQAITNIPGKSLIAVVVDYAPGGASPSHVHAKSAFIFGYVLSGEIESQVNDGPTRVYRTGESFYETPGSRHPVSRNASKTTPAKLLAVFVVDTDDKELTTPVKQNDR</sequence>
<dbReference type="AlphaFoldDB" id="A0A6P1BVW7"/>
<dbReference type="Gene3D" id="2.60.120.10">
    <property type="entry name" value="Jelly Rolls"/>
    <property type="match status" value="1"/>
</dbReference>
<comment type="caution">
    <text evidence="3">The sequence shown here is derived from an EMBL/GenBank/DDBJ whole genome shotgun (WGS) entry which is preliminary data.</text>
</comment>
<reference evidence="3 4" key="1">
    <citation type="journal article" date="2020" name="Arch. Microbiol.">
        <title>Bradyrhizobium uaiense sp. nov., a new highly efficient cowpea symbiont.</title>
        <authorList>
            <person name="Cabral Michel D."/>
            <person name="Azarias Guimaraes A."/>
            <person name="Martins da Costa E."/>
            <person name="Soares de Carvalho T."/>
            <person name="Balsanelli E."/>
            <person name="Willems A."/>
            <person name="Maltempi de Souza E."/>
            <person name="de Souza Moreira F.M."/>
        </authorList>
    </citation>
    <scope>NUCLEOTIDE SEQUENCE [LARGE SCALE GENOMIC DNA]</scope>
    <source>
        <strain evidence="3 4">UFLA 03-164</strain>
    </source>
</reference>
<evidence type="ECO:0000259" key="2">
    <source>
        <dbReference type="Pfam" id="PF07883"/>
    </source>
</evidence>
<protein>
    <submittedName>
        <fullName evidence="3">Cupin domain-containing protein</fullName>
    </submittedName>
</protein>
<evidence type="ECO:0000313" key="4">
    <source>
        <dbReference type="Proteomes" id="UP000468531"/>
    </source>
</evidence>
<dbReference type="EMBL" id="VKHP01000271">
    <property type="protein sequence ID" value="NEV01763.1"/>
    <property type="molecule type" value="Genomic_DNA"/>
</dbReference>